<sequence>MPTCQNCGKTWSWRQTCKKSFTLKSEMKCPRCEEKQYLTAKSRKKSSALNFTPLFALLLPPLFNISIVPAFSILLGLCLLSIGLYPLFVELTNQEEYLW</sequence>
<dbReference type="EMBL" id="RBVX01000033">
    <property type="protein sequence ID" value="RSL30702.1"/>
    <property type="molecule type" value="Genomic_DNA"/>
</dbReference>
<evidence type="ECO:0008006" key="4">
    <source>
        <dbReference type="Google" id="ProtNLM"/>
    </source>
</evidence>
<feature type="transmembrane region" description="Helical" evidence="1">
    <location>
        <begin position="71"/>
        <end position="89"/>
    </location>
</feature>
<dbReference type="InterPro" id="IPR026369">
    <property type="entry name" value="CxxC_20_CxxC"/>
</dbReference>
<accession>A0A3R9P476</accession>
<keyword evidence="1" id="KW-1133">Transmembrane helix</keyword>
<dbReference type="NCBIfam" id="TIGR04104">
    <property type="entry name" value="cxxc_20_cxxc"/>
    <property type="match status" value="1"/>
</dbReference>
<dbReference type="RefSeq" id="WP_125560119.1">
    <property type="nucleotide sequence ID" value="NZ_RBVX01000033.1"/>
</dbReference>
<dbReference type="AlphaFoldDB" id="A0A3R9P476"/>
<dbReference type="OrthoDB" id="2418141at2"/>
<dbReference type="Proteomes" id="UP000275076">
    <property type="component" value="Unassembled WGS sequence"/>
</dbReference>
<gene>
    <name evidence="2" type="ORF">D7Z54_24710</name>
</gene>
<comment type="caution">
    <text evidence="2">The sequence shown here is derived from an EMBL/GenBank/DDBJ whole genome shotgun (WGS) entry which is preliminary data.</text>
</comment>
<keyword evidence="1" id="KW-0812">Transmembrane</keyword>
<name>A0A3R9P476_9BACI</name>
<evidence type="ECO:0000313" key="3">
    <source>
        <dbReference type="Proteomes" id="UP000275076"/>
    </source>
</evidence>
<evidence type="ECO:0000256" key="1">
    <source>
        <dbReference type="SAM" id="Phobius"/>
    </source>
</evidence>
<keyword evidence="1" id="KW-0472">Membrane</keyword>
<reference evidence="2 3" key="1">
    <citation type="submission" date="2018-10" db="EMBL/GenBank/DDBJ databases">
        <title>Draft genome sequence of Bacillus salarius IM0101, isolated from a hypersaline soil in Inner Mongolia, China.</title>
        <authorList>
            <person name="Yamprayoonswat W."/>
            <person name="Boonvisut S."/>
            <person name="Jumpathong W."/>
            <person name="Sittihan S."/>
            <person name="Ruangsuj P."/>
            <person name="Wanthongcharoen S."/>
            <person name="Thongpramul N."/>
            <person name="Pimmason S."/>
            <person name="Yu B."/>
            <person name="Yasawong M."/>
        </authorList>
    </citation>
    <scope>NUCLEOTIDE SEQUENCE [LARGE SCALE GENOMIC DNA]</scope>
    <source>
        <strain evidence="2 3">IM0101</strain>
    </source>
</reference>
<protein>
    <recommendedName>
        <fullName evidence="4">Cxxc_20_cxxc protein</fullName>
    </recommendedName>
</protein>
<evidence type="ECO:0000313" key="2">
    <source>
        <dbReference type="EMBL" id="RSL30702.1"/>
    </source>
</evidence>
<keyword evidence="3" id="KW-1185">Reference proteome</keyword>
<feature type="transmembrane region" description="Helical" evidence="1">
    <location>
        <begin position="48"/>
        <end position="65"/>
    </location>
</feature>
<proteinExistence type="predicted"/>
<organism evidence="2 3">
    <name type="scientific">Salibacterium salarium</name>
    <dbReference type="NCBI Taxonomy" id="284579"/>
    <lineage>
        <taxon>Bacteria</taxon>
        <taxon>Bacillati</taxon>
        <taxon>Bacillota</taxon>
        <taxon>Bacilli</taxon>
        <taxon>Bacillales</taxon>
        <taxon>Bacillaceae</taxon>
    </lineage>
</organism>